<dbReference type="STRING" id="1117379.BABA_25396"/>
<dbReference type="PANTHER" id="PTHR37953:SF1">
    <property type="entry name" value="UPF0127 PROTEIN MJ1496"/>
    <property type="match status" value="1"/>
</dbReference>
<dbReference type="EMBL" id="AJLS01000184">
    <property type="protein sequence ID" value="EKN62545.1"/>
    <property type="molecule type" value="Genomic_DNA"/>
</dbReference>
<gene>
    <name evidence="1" type="ORF">BABA_25396</name>
</gene>
<sequence>MKERNILIPYQIKKADSFFKRLKGLMFRKEPLKDEGLWIIPCNAVHMFFMKFPIDVVLLNEQHKVIEMHHSLKPWKMTKPQKAAYSTLELPAGAIEMLDIQIGNRILCQNQQGKVG</sequence>
<dbReference type="RefSeq" id="WP_007088066.1">
    <property type="nucleotide sequence ID" value="NZ_AJLS01000184.1"/>
</dbReference>
<dbReference type="Proteomes" id="UP000006316">
    <property type="component" value="Unassembled WGS sequence"/>
</dbReference>
<accession>K6BUG0</accession>
<proteinExistence type="predicted"/>
<dbReference type="InterPro" id="IPR038695">
    <property type="entry name" value="Saro_0823-like_sf"/>
</dbReference>
<comment type="caution">
    <text evidence="1">The sequence shown here is derived from an EMBL/GenBank/DDBJ whole genome shotgun (WGS) entry which is preliminary data.</text>
</comment>
<reference evidence="1 2" key="1">
    <citation type="journal article" date="2012" name="Front. Microbiol.">
        <title>Redundancy and modularity in membrane-associated dissimilatory nitrate reduction in Bacillus.</title>
        <authorList>
            <person name="Heylen K."/>
            <person name="Keltjens J."/>
        </authorList>
    </citation>
    <scope>NUCLEOTIDE SEQUENCE [LARGE SCALE GENOMIC DNA]</scope>
    <source>
        <strain evidence="2">LMG 21833T</strain>
    </source>
</reference>
<dbReference type="PATRIC" id="fig|1117379.3.peg.5261"/>
<dbReference type="eggNOG" id="COG1430">
    <property type="taxonomic scope" value="Bacteria"/>
</dbReference>
<protein>
    <recommendedName>
        <fullName evidence="3">DUF192 domain-containing protein</fullName>
    </recommendedName>
</protein>
<name>K6BUG0_9BACI</name>
<evidence type="ECO:0000313" key="2">
    <source>
        <dbReference type="Proteomes" id="UP000006316"/>
    </source>
</evidence>
<organism evidence="1 2">
    <name type="scientific">Neobacillus bataviensis LMG 21833</name>
    <dbReference type="NCBI Taxonomy" id="1117379"/>
    <lineage>
        <taxon>Bacteria</taxon>
        <taxon>Bacillati</taxon>
        <taxon>Bacillota</taxon>
        <taxon>Bacilli</taxon>
        <taxon>Bacillales</taxon>
        <taxon>Bacillaceae</taxon>
        <taxon>Neobacillus</taxon>
    </lineage>
</organism>
<dbReference type="AlphaFoldDB" id="K6BUG0"/>
<dbReference type="OrthoDB" id="9813379at2"/>
<dbReference type="Pfam" id="PF02643">
    <property type="entry name" value="DUF192"/>
    <property type="match status" value="1"/>
</dbReference>
<evidence type="ECO:0000313" key="1">
    <source>
        <dbReference type="EMBL" id="EKN62545.1"/>
    </source>
</evidence>
<dbReference type="Gene3D" id="2.60.120.1140">
    <property type="entry name" value="Protein of unknown function DUF192"/>
    <property type="match status" value="1"/>
</dbReference>
<dbReference type="InterPro" id="IPR003795">
    <property type="entry name" value="DUF192"/>
</dbReference>
<evidence type="ECO:0008006" key="3">
    <source>
        <dbReference type="Google" id="ProtNLM"/>
    </source>
</evidence>
<keyword evidence="2" id="KW-1185">Reference proteome</keyword>
<dbReference type="PANTHER" id="PTHR37953">
    <property type="entry name" value="UPF0127 PROTEIN MJ1496"/>
    <property type="match status" value="1"/>
</dbReference>